<dbReference type="PANTHER" id="PTHR46481">
    <property type="entry name" value="ZINC FINGER BED DOMAIN-CONTAINING PROTEIN 4"/>
    <property type="match status" value="1"/>
</dbReference>
<comment type="caution">
    <text evidence="1">The sequence shown here is derived from an EMBL/GenBank/DDBJ whole genome shotgun (WGS) entry which is preliminary data.</text>
</comment>
<accession>A0AAV8H9R8</accession>
<evidence type="ECO:0000313" key="2">
    <source>
        <dbReference type="Proteomes" id="UP001140206"/>
    </source>
</evidence>
<dbReference type="AlphaFoldDB" id="A0AAV8H9R8"/>
<dbReference type="InterPro" id="IPR052035">
    <property type="entry name" value="ZnF_BED_domain_contain"/>
</dbReference>
<dbReference type="SUPFAM" id="SSF140996">
    <property type="entry name" value="Hermes dimerisation domain"/>
    <property type="match status" value="1"/>
</dbReference>
<protein>
    <submittedName>
        <fullName evidence="1">Zinc finger BED domain-containing protein DAYSLEEPER</fullName>
    </submittedName>
</protein>
<sequence>MTKKIVDGKVKAVCNYCKSKLAGSSNAGTRHLSAHVENCIRKTQTSNPGALQKLLATKKIDGKTVIANYNFDQGVCRKDLVNMIVLHEHPLSIVDQVGFKVFCNSLQSLFKVPTRNTVRADVFELYKTEMKKTKELLEKNEGRVAITTDMWTADHQKKSYMAVTAHFVDQSWGLQQRLLRFQNIPSPHTTEVLGDYLMKVLYDWNLDLKLSTITMGNCSVNDGLVEILVQKIGSEELLLGGEVLHMRCCAHILNLIVKDGLDVIGTILENIRASCVYWSSTPKKIEKFEEATRQLPITCNKKLSYDVKTRWNSTYTMLETTLAYKEVFPRLKKRDAQYKTLPSVTDWEKAKIISEKLKNLL</sequence>
<dbReference type="PANTHER" id="PTHR46481:SF11">
    <property type="entry name" value="ZINC FINGER BED DOMAIN-CONTAINING PROTEIN RICESLEEPER 2-LIKE"/>
    <property type="match status" value="1"/>
</dbReference>
<name>A0AAV8H9R8_9POAL</name>
<dbReference type="EMBL" id="JAMFTS010000001">
    <property type="protein sequence ID" value="KAJ4814327.1"/>
    <property type="molecule type" value="Genomic_DNA"/>
</dbReference>
<reference evidence="1" key="1">
    <citation type="submission" date="2022-08" db="EMBL/GenBank/DDBJ databases">
        <authorList>
            <person name="Marques A."/>
        </authorList>
    </citation>
    <scope>NUCLEOTIDE SEQUENCE</scope>
    <source>
        <strain evidence="1">RhyPub2mFocal</strain>
        <tissue evidence="1">Leaves</tissue>
    </source>
</reference>
<evidence type="ECO:0000313" key="1">
    <source>
        <dbReference type="EMBL" id="KAJ4814327.1"/>
    </source>
</evidence>
<dbReference type="SUPFAM" id="SSF53098">
    <property type="entry name" value="Ribonuclease H-like"/>
    <property type="match status" value="1"/>
</dbReference>
<dbReference type="InterPro" id="IPR012337">
    <property type="entry name" value="RNaseH-like_sf"/>
</dbReference>
<dbReference type="Proteomes" id="UP001140206">
    <property type="component" value="Chromosome 1"/>
</dbReference>
<organism evidence="1 2">
    <name type="scientific">Rhynchospora pubera</name>
    <dbReference type="NCBI Taxonomy" id="906938"/>
    <lineage>
        <taxon>Eukaryota</taxon>
        <taxon>Viridiplantae</taxon>
        <taxon>Streptophyta</taxon>
        <taxon>Embryophyta</taxon>
        <taxon>Tracheophyta</taxon>
        <taxon>Spermatophyta</taxon>
        <taxon>Magnoliopsida</taxon>
        <taxon>Liliopsida</taxon>
        <taxon>Poales</taxon>
        <taxon>Cyperaceae</taxon>
        <taxon>Cyperoideae</taxon>
        <taxon>Rhynchosporeae</taxon>
        <taxon>Rhynchospora</taxon>
    </lineage>
</organism>
<proteinExistence type="predicted"/>
<keyword evidence="2" id="KW-1185">Reference proteome</keyword>
<gene>
    <name evidence="1" type="ORF">LUZ62_026893</name>
</gene>